<sequence>MWEELKAISHQCILGDFNVLLYKEDRRGGNDIQDTEIREMAEFIKYELRWNGAYYSWTNKTVWSRIDRTLVNIHCYEISDFTQNHYLANVLSDHSPMLIQLPPSAKPKKKFLFCEMWCKHPDFTKLVDSVIPPNTNNPLNQLRTAMNKLKPLLELARGELTKIQQLLQEDPLNSRTIQAGKEARSRYITILSSSMALMKQQCKIEWISYGDDNTRTFFAKAKQRKLASYIYQIKDEKGNLVEGFDKVEQTMMSYYNALLGEQFITR</sequence>
<dbReference type="Proteomes" id="UP001153076">
    <property type="component" value="Unassembled WGS sequence"/>
</dbReference>
<accession>A0A9Q1JEQ8</accession>
<dbReference type="SUPFAM" id="SSF56219">
    <property type="entry name" value="DNase I-like"/>
    <property type="match status" value="1"/>
</dbReference>
<dbReference type="InterPro" id="IPR036691">
    <property type="entry name" value="Endo/exonu/phosph_ase_sf"/>
</dbReference>
<dbReference type="EMBL" id="JAKOGI010003326">
    <property type="protein sequence ID" value="KAJ8420587.1"/>
    <property type="molecule type" value="Genomic_DNA"/>
</dbReference>
<dbReference type="Gene3D" id="3.60.10.10">
    <property type="entry name" value="Endonuclease/exonuclease/phosphatase"/>
    <property type="match status" value="1"/>
</dbReference>
<name>A0A9Q1JEQ8_9CARY</name>
<evidence type="ECO:0008006" key="3">
    <source>
        <dbReference type="Google" id="ProtNLM"/>
    </source>
</evidence>
<comment type="caution">
    <text evidence="1">The sequence shown here is derived from an EMBL/GenBank/DDBJ whole genome shotgun (WGS) entry which is preliminary data.</text>
</comment>
<organism evidence="1 2">
    <name type="scientific">Carnegiea gigantea</name>
    <dbReference type="NCBI Taxonomy" id="171969"/>
    <lineage>
        <taxon>Eukaryota</taxon>
        <taxon>Viridiplantae</taxon>
        <taxon>Streptophyta</taxon>
        <taxon>Embryophyta</taxon>
        <taxon>Tracheophyta</taxon>
        <taxon>Spermatophyta</taxon>
        <taxon>Magnoliopsida</taxon>
        <taxon>eudicotyledons</taxon>
        <taxon>Gunneridae</taxon>
        <taxon>Pentapetalae</taxon>
        <taxon>Caryophyllales</taxon>
        <taxon>Cactineae</taxon>
        <taxon>Cactaceae</taxon>
        <taxon>Cactoideae</taxon>
        <taxon>Echinocereeae</taxon>
        <taxon>Carnegiea</taxon>
    </lineage>
</organism>
<keyword evidence="2" id="KW-1185">Reference proteome</keyword>
<proteinExistence type="predicted"/>
<gene>
    <name evidence="1" type="ORF">Cgig2_032285</name>
</gene>
<dbReference type="AlphaFoldDB" id="A0A9Q1JEQ8"/>
<reference evidence="1" key="1">
    <citation type="submission" date="2022-04" db="EMBL/GenBank/DDBJ databases">
        <title>Carnegiea gigantea Genome sequencing and assembly v2.</title>
        <authorList>
            <person name="Copetti D."/>
            <person name="Sanderson M.J."/>
            <person name="Burquez A."/>
            <person name="Wojciechowski M.F."/>
        </authorList>
    </citation>
    <scope>NUCLEOTIDE SEQUENCE</scope>
    <source>
        <strain evidence="1">SGP5-SGP5p</strain>
        <tissue evidence="1">Aerial part</tissue>
    </source>
</reference>
<protein>
    <recommendedName>
        <fullName evidence="3">Endonuclease/exonuclease/phosphatase domain-containing protein</fullName>
    </recommendedName>
</protein>
<evidence type="ECO:0000313" key="1">
    <source>
        <dbReference type="EMBL" id="KAJ8420587.1"/>
    </source>
</evidence>
<dbReference type="OrthoDB" id="1742140at2759"/>
<evidence type="ECO:0000313" key="2">
    <source>
        <dbReference type="Proteomes" id="UP001153076"/>
    </source>
</evidence>
<dbReference type="PANTHER" id="PTHR33710">
    <property type="entry name" value="BNAC02G09200D PROTEIN"/>
    <property type="match status" value="1"/>
</dbReference>
<dbReference type="PANTHER" id="PTHR33710:SF71">
    <property type="entry name" value="ENDONUCLEASE_EXONUCLEASE_PHOSPHATASE DOMAIN-CONTAINING PROTEIN"/>
    <property type="match status" value="1"/>
</dbReference>